<name>A0A1J1LE78_9CYAN</name>
<sequence length="53" mass="5663">MNFQRRGAIALPTQMMATAGELVEGALREKRLTVVGRISTSDIGAGGNIDQFI</sequence>
<reference evidence="2" key="1">
    <citation type="submission" date="2015-10" db="EMBL/GenBank/DDBJ databases">
        <authorList>
            <person name="Regsiter A."/>
            <person name="william w."/>
        </authorList>
    </citation>
    <scope>NUCLEOTIDE SEQUENCE [LARGE SCALE GENOMIC DNA]</scope>
</reference>
<dbReference type="RefSeq" id="WP_186440286.1">
    <property type="nucleotide sequence ID" value="NZ_LN889766.1"/>
</dbReference>
<proteinExistence type="predicted"/>
<keyword evidence="2" id="KW-1185">Reference proteome</keyword>
<organism evidence="1 2">
    <name type="scientific">Planktothrix tepida PCC 9214</name>
    <dbReference type="NCBI Taxonomy" id="671072"/>
    <lineage>
        <taxon>Bacteria</taxon>
        <taxon>Bacillati</taxon>
        <taxon>Cyanobacteriota</taxon>
        <taxon>Cyanophyceae</taxon>
        <taxon>Oscillatoriophycideae</taxon>
        <taxon>Oscillatoriales</taxon>
        <taxon>Microcoleaceae</taxon>
        <taxon>Planktothrix</taxon>
    </lineage>
</organism>
<dbReference type="EMBL" id="CZDF01000002">
    <property type="protein sequence ID" value="CUR30274.1"/>
    <property type="molecule type" value="Genomic_DNA"/>
</dbReference>
<protein>
    <submittedName>
        <fullName evidence="1">Uncharacterized protein</fullName>
    </submittedName>
</protein>
<evidence type="ECO:0000313" key="1">
    <source>
        <dbReference type="EMBL" id="CUR30274.1"/>
    </source>
</evidence>
<gene>
    <name evidence="1" type="ORF">PL9214100018</name>
</gene>
<dbReference type="Proteomes" id="UP000184315">
    <property type="component" value="Unassembled WGS sequence"/>
</dbReference>
<evidence type="ECO:0000313" key="2">
    <source>
        <dbReference type="Proteomes" id="UP000184315"/>
    </source>
</evidence>
<dbReference type="AlphaFoldDB" id="A0A1J1LE78"/>
<accession>A0A1J1LE78</accession>